<evidence type="ECO:0000313" key="1">
    <source>
        <dbReference type="EMBL" id="KKL81914.1"/>
    </source>
</evidence>
<proteinExistence type="predicted"/>
<comment type="caution">
    <text evidence="1">The sequence shown here is derived from an EMBL/GenBank/DDBJ whole genome shotgun (WGS) entry which is preliminary data.</text>
</comment>
<organism evidence="1">
    <name type="scientific">marine sediment metagenome</name>
    <dbReference type="NCBI Taxonomy" id="412755"/>
    <lineage>
        <taxon>unclassified sequences</taxon>
        <taxon>metagenomes</taxon>
        <taxon>ecological metagenomes</taxon>
    </lineage>
</organism>
<sequence length="194" mass="21950">MAFTFLFSYKVLHENLIINQGDFALSSKGVLDKTFDLCVESEFCGIYTPAQVADKIKGGLTPIQEARFRNVLQRENATLGSDGFPNPLSNDVLKNSARNLSFKGYTVVIAKRDEFENVNNRVVYIEPSDFDHIIEEAEKLKDLLDINKLGKNYKLIDFLILLLFKEGVAEKMRDIFTREDSSEGILEGRAELTS</sequence>
<dbReference type="AlphaFoldDB" id="A0A0F9F664"/>
<name>A0A0F9F664_9ZZZZ</name>
<reference evidence="1" key="1">
    <citation type="journal article" date="2015" name="Nature">
        <title>Complex archaea that bridge the gap between prokaryotes and eukaryotes.</title>
        <authorList>
            <person name="Spang A."/>
            <person name="Saw J.H."/>
            <person name="Jorgensen S.L."/>
            <person name="Zaremba-Niedzwiedzka K."/>
            <person name="Martijn J."/>
            <person name="Lind A.E."/>
            <person name="van Eijk R."/>
            <person name="Schleper C."/>
            <person name="Guy L."/>
            <person name="Ettema T.J."/>
        </authorList>
    </citation>
    <scope>NUCLEOTIDE SEQUENCE</scope>
</reference>
<accession>A0A0F9F664</accession>
<protein>
    <submittedName>
        <fullName evidence="1">Uncharacterized protein</fullName>
    </submittedName>
</protein>
<dbReference type="EMBL" id="LAZR01022425">
    <property type="protein sequence ID" value="KKL81914.1"/>
    <property type="molecule type" value="Genomic_DNA"/>
</dbReference>
<gene>
    <name evidence="1" type="ORF">LCGC14_1990050</name>
</gene>